<dbReference type="Proteomes" id="UP000250235">
    <property type="component" value="Unassembled WGS sequence"/>
</dbReference>
<accession>A0A2Z6ZYR5</accession>
<dbReference type="EMBL" id="KV023385">
    <property type="protein sequence ID" value="KZV13973.1"/>
    <property type="molecule type" value="Genomic_DNA"/>
</dbReference>
<evidence type="ECO:0000313" key="1">
    <source>
        <dbReference type="EMBL" id="KZV13973.1"/>
    </source>
</evidence>
<protein>
    <submittedName>
        <fullName evidence="1">Uncharacterized protein</fullName>
    </submittedName>
</protein>
<keyword evidence="2" id="KW-1185">Reference proteome</keyword>
<organism evidence="1 2">
    <name type="scientific">Dorcoceras hygrometricum</name>
    <dbReference type="NCBI Taxonomy" id="472368"/>
    <lineage>
        <taxon>Eukaryota</taxon>
        <taxon>Viridiplantae</taxon>
        <taxon>Streptophyta</taxon>
        <taxon>Embryophyta</taxon>
        <taxon>Tracheophyta</taxon>
        <taxon>Spermatophyta</taxon>
        <taxon>Magnoliopsida</taxon>
        <taxon>eudicotyledons</taxon>
        <taxon>Gunneridae</taxon>
        <taxon>Pentapetalae</taxon>
        <taxon>asterids</taxon>
        <taxon>lamiids</taxon>
        <taxon>Lamiales</taxon>
        <taxon>Gesneriaceae</taxon>
        <taxon>Didymocarpoideae</taxon>
        <taxon>Trichosporeae</taxon>
        <taxon>Loxocarpinae</taxon>
        <taxon>Dorcoceras</taxon>
    </lineage>
</organism>
<sequence>MLAGFTTEEAEADTVANQGLKRRSIARIWKDEDLAVTSAEEILNLSNGYIRTEDIYSRSLKEENRCCWRCEAVSENTLIAQCTIKGKMNRKTKQSTAIRDELSRESIAEF</sequence>
<proteinExistence type="predicted"/>
<name>A0A2Z6ZYR5_9LAMI</name>
<gene>
    <name evidence="1" type="ORF">F511_44683</name>
</gene>
<evidence type="ECO:0000313" key="2">
    <source>
        <dbReference type="Proteomes" id="UP000250235"/>
    </source>
</evidence>
<dbReference type="AlphaFoldDB" id="A0A2Z6ZYR5"/>
<reference evidence="1 2" key="1">
    <citation type="journal article" date="2015" name="Proc. Natl. Acad. Sci. U.S.A.">
        <title>The resurrection genome of Boea hygrometrica: A blueprint for survival of dehydration.</title>
        <authorList>
            <person name="Xiao L."/>
            <person name="Yang G."/>
            <person name="Zhang L."/>
            <person name="Yang X."/>
            <person name="Zhao S."/>
            <person name="Ji Z."/>
            <person name="Zhou Q."/>
            <person name="Hu M."/>
            <person name="Wang Y."/>
            <person name="Chen M."/>
            <person name="Xu Y."/>
            <person name="Jin H."/>
            <person name="Xiao X."/>
            <person name="Hu G."/>
            <person name="Bao F."/>
            <person name="Hu Y."/>
            <person name="Wan P."/>
            <person name="Li L."/>
            <person name="Deng X."/>
            <person name="Kuang T."/>
            <person name="Xiang C."/>
            <person name="Zhu J.K."/>
            <person name="Oliver M.J."/>
            <person name="He Y."/>
        </authorList>
    </citation>
    <scope>NUCLEOTIDE SEQUENCE [LARGE SCALE GENOMIC DNA]</scope>
    <source>
        <strain evidence="2">cv. XS01</strain>
    </source>
</reference>